<evidence type="ECO:0000259" key="2">
    <source>
        <dbReference type="Pfam" id="PF01370"/>
    </source>
</evidence>
<dbReference type="Pfam" id="PF01370">
    <property type="entry name" value="Epimerase"/>
    <property type="match status" value="1"/>
</dbReference>
<dbReference type="EMBL" id="CP000479">
    <property type="protein sequence ID" value="ABK65170.1"/>
    <property type="molecule type" value="Genomic_DNA"/>
</dbReference>
<protein>
    <submittedName>
        <fullName evidence="3">NAD dependent epimerase/dehydratase family protein</fullName>
    </submittedName>
</protein>
<dbReference type="InterPro" id="IPR036291">
    <property type="entry name" value="NAD(P)-bd_dom_sf"/>
</dbReference>
<gene>
    <name evidence="3" type="ordered locus">MAV_2850</name>
</gene>
<dbReference type="Gene3D" id="3.40.50.720">
    <property type="entry name" value="NAD(P)-binding Rossmann-like Domain"/>
    <property type="match status" value="1"/>
</dbReference>
<dbReference type="AlphaFoldDB" id="A0A0H2ZU31"/>
<dbReference type="InterPro" id="IPR001509">
    <property type="entry name" value="Epimerase_deHydtase"/>
</dbReference>
<dbReference type="Proteomes" id="UP000001574">
    <property type="component" value="Chromosome"/>
</dbReference>
<dbReference type="SUPFAM" id="SSF51735">
    <property type="entry name" value="NAD(P)-binding Rossmann-fold domains"/>
    <property type="match status" value="1"/>
</dbReference>
<evidence type="ECO:0000313" key="3">
    <source>
        <dbReference type="EMBL" id="ABK65170.1"/>
    </source>
</evidence>
<feature type="domain" description="NAD-dependent epimerase/dehydratase" evidence="2">
    <location>
        <begin position="3"/>
        <end position="101"/>
    </location>
</feature>
<sequence length="709" mass="74766">MHILVTDATGALGRLVAGQLIAAGHTVTGIAELPHPCLDGNVEFVCAPLRDRVLRELTDEADAVIHLAPIDPTAPGNAAMDGLARVTDAAARAGSRLLFVSQAAGRPELYRPAEDLVASSWGPSVVVRIAPPVGRQLDWMVCRTVATVLRTKVSAQPMRVLHLDDLMRFLVTALDTDRTGVVDLASPDTVNLVTAWRMLRATDPRSRLHRVRSWSQLIPDLNVAAAQEDWLFEFGWHALDAVADTARGLVGRRLDTAGAINHGAQLALPVEVLPQRAGNGAHSAAPEGVEGEFDDRIDPRFPVFSATALTDALPGPLTPITLDVQLSGLRTASRVLGRVLALGGAVGEEWDSRAIAVFGHRPYVGVSVNMVAATQLPGWDQDAVARDALVGRPQVGDPLPFGEPALAGGALGSIAKAVAAGRSVALLRHLRANTRDYCAAAVAEQVDAAQLALLPQAALEVRLRLLRDRIHQGWILNALWLLDTGITAAALVRSQAGQSVPGLGMITESGLVAAETAELAAMLAADPPLCALAADGNLASIRALAPKTAAAVDAAVARIGHRGPGDAELASQTFADDPAMLLSAAAAAAAAPAEPAAPATLAERLAANARGSKELAHDATMRFTHELRMTLRALGSLRVEADLIDAVDDVYYLTCNELVTMPGDARLRIKRRRTERERLQVQCPPEVIDGRWTPPQHCAEGSPAQRPAG</sequence>
<accession>A0A0H2ZU31</accession>
<dbReference type="HOGENOM" id="CLU_016376_0_0_11"/>
<organism evidence="3 4">
    <name type="scientific">Mycobacterium avium (strain 104)</name>
    <dbReference type="NCBI Taxonomy" id="243243"/>
    <lineage>
        <taxon>Bacteria</taxon>
        <taxon>Bacillati</taxon>
        <taxon>Actinomycetota</taxon>
        <taxon>Actinomycetes</taxon>
        <taxon>Mycobacteriales</taxon>
        <taxon>Mycobacteriaceae</taxon>
        <taxon>Mycobacterium</taxon>
        <taxon>Mycobacterium avium complex (MAC)</taxon>
    </lineage>
</organism>
<evidence type="ECO:0000256" key="1">
    <source>
        <dbReference type="SAM" id="MobiDB-lite"/>
    </source>
</evidence>
<dbReference type="KEGG" id="mav:MAV_2850"/>
<proteinExistence type="predicted"/>
<dbReference type="RefSeq" id="WP_011725093.1">
    <property type="nucleotide sequence ID" value="NC_008595.1"/>
</dbReference>
<name>A0A0H2ZU31_MYCA1</name>
<feature type="region of interest" description="Disordered" evidence="1">
    <location>
        <begin position="690"/>
        <end position="709"/>
    </location>
</feature>
<evidence type="ECO:0000313" key="4">
    <source>
        <dbReference type="Proteomes" id="UP000001574"/>
    </source>
</evidence>
<dbReference type="NCBIfam" id="NF008972">
    <property type="entry name" value="PRK12320.1"/>
    <property type="match status" value="1"/>
</dbReference>
<reference evidence="3 4" key="1">
    <citation type="submission" date="2006-10" db="EMBL/GenBank/DDBJ databases">
        <authorList>
            <person name="Fleischmann R.D."/>
            <person name="Dodson R.J."/>
            <person name="Haft D.H."/>
            <person name="Merkel J.S."/>
            <person name="Nelson W.C."/>
            <person name="Fraser C.M."/>
        </authorList>
    </citation>
    <scope>NUCLEOTIDE SEQUENCE [LARGE SCALE GENOMIC DNA]</scope>
    <source>
        <strain evidence="3 4">104</strain>
    </source>
</reference>